<evidence type="ECO:0000313" key="2">
    <source>
        <dbReference type="EMBL" id="KAG0573754.1"/>
    </source>
</evidence>
<name>A0A8T0HS65_CERPU</name>
<evidence type="ECO:0000256" key="1">
    <source>
        <dbReference type="SAM" id="SignalP"/>
    </source>
</evidence>
<gene>
    <name evidence="2" type="ORF">KC19_VG206800</name>
</gene>
<reference evidence="2" key="1">
    <citation type="submission" date="2020-06" db="EMBL/GenBank/DDBJ databases">
        <title>WGS assembly of Ceratodon purpureus strain R40.</title>
        <authorList>
            <person name="Carey S.B."/>
            <person name="Jenkins J."/>
            <person name="Shu S."/>
            <person name="Lovell J.T."/>
            <person name="Sreedasyam A."/>
            <person name="Maumus F."/>
            <person name="Tiley G.P."/>
            <person name="Fernandez-Pozo N."/>
            <person name="Barry K."/>
            <person name="Chen C."/>
            <person name="Wang M."/>
            <person name="Lipzen A."/>
            <person name="Daum C."/>
            <person name="Saski C.A."/>
            <person name="Payton A.C."/>
            <person name="Mcbreen J.C."/>
            <person name="Conrad R.E."/>
            <person name="Kollar L.M."/>
            <person name="Olsson S."/>
            <person name="Huttunen S."/>
            <person name="Landis J.B."/>
            <person name="Wickett N.J."/>
            <person name="Johnson M.G."/>
            <person name="Rensing S.A."/>
            <person name="Grimwood J."/>
            <person name="Schmutz J."/>
            <person name="Mcdaniel S.F."/>
        </authorList>
    </citation>
    <scope>NUCLEOTIDE SEQUENCE</scope>
    <source>
        <strain evidence="2">R40</strain>
    </source>
</reference>
<proteinExistence type="predicted"/>
<keyword evidence="3" id="KW-1185">Reference proteome</keyword>
<feature type="chain" id="PRO_5035727378" evidence="1">
    <location>
        <begin position="16"/>
        <end position="56"/>
    </location>
</feature>
<evidence type="ECO:0000313" key="3">
    <source>
        <dbReference type="Proteomes" id="UP000822688"/>
    </source>
</evidence>
<organism evidence="2 3">
    <name type="scientific">Ceratodon purpureus</name>
    <name type="common">Fire moss</name>
    <name type="synonym">Dicranum purpureum</name>
    <dbReference type="NCBI Taxonomy" id="3225"/>
    <lineage>
        <taxon>Eukaryota</taxon>
        <taxon>Viridiplantae</taxon>
        <taxon>Streptophyta</taxon>
        <taxon>Embryophyta</taxon>
        <taxon>Bryophyta</taxon>
        <taxon>Bryophytina</taxon>
        <taxon>Bryopsida</taxon>
        <taxon>Dicranidae</taxon>
        <taxon>Pseudoditrichales</taxon>
        <taxon>Ditrichaceae</taxon>
        <taxon>Ceratodon</taxon>
    </lineage>
</organism>
<protein>
    <submittedName>
        <fullName evidence="2">Uncharacterized protein</fullName>
    </submittedName>
</protein>
<dbReference type="Proteomes" id="UP000822688">
    <property type="component" value="Chromosome V"/>
</dbReference>
<feature type="signal peptide" evidence="1">
    <location>
        <begin position="1"/>
        <end position="15"/>
    </location>
</feature>
<sequence>MLILLMSFCFPSCSFFSWLKCRFCSLSFTLFSLSTQGTASSFACSSGLDLTYEHEN</sequence>
<dbReference type="AlphaFoldDB" id="A0A8T0HS65"/>
<comment type="caution">
    <text evidence="2">The sequence shown here is derived from an EMBL/GenBank/DDBJ whole genome shotgun (WGS) entry which is preliminary data.</text>
</comment>
<keyword evidence="1" id="KW-0732">Signal</keyword>
<accession>A0A8T0HS65</accession>
<dbReference type="EMBL" id="CM026426">
    <property type="protein sequence ID" value="KAG0573754.1"/>
    <property type="molecule type" value="Genomic_DNA"/>
</dbReference>